<gene>
    <name evidence="1" type="ORF">BEMITA_LOCUS11103</name>
</gene>
<keyword evidence="2" id="KW-1185">Reference proteome</keyword>
<dbReference type="EMBL" id="OU963868">
    <property type="protein sequence ID" value="CAH0392604.1"/>
    <property type="molecule type" value="Genomic_DNA"/>
</dbReference>
<dbReference type="AlphaFoldDB" id="A0A9P0F5A4"/>
<name>A0A9P0F5A4_BEMTA</name>
<accession>A0A9P0F5A4</accession>
<sequence>MGTIVDVKMVVAVKLEKIEAEHESLKDGMRLKGDDAVQVSFVLRVQHRPVDLPVQVLQETILAQRAD</sequence>
<organism evidence="1 2">
    <name type="scientific">Bemisia tabaci</name>
    <name type="common">Sweetpotato whitefly</name>
    <name type="synonym">Aleurodes tabaci</name>
    <dbReference type="NCBI Taxonomy" id="7038"/>
    <lineage>
        <taxon>Eukaryota</taxon>
        <taxon>Metazoa</taxon>
        <taxon>Ecdysozoa</taxon>
        <taxon>Arthropoda</taxon>
        <taxon>Hexapoda</taxon>
        <taxon>Insecta</taxon>
        <taxon>Pterygota</taxon>
        <taxon>Neoptera</taxon>
        <taxon>Paraneoptera</taxon>
        <taxon>Hemiptera</taxon>
        <taxon>Sternorrhyncha</taxon>
        <taxon>Aleyrodoidea</taxon>
        <taxon>Aleyrodidae</taxon>
        <taxon>Aleyrodinae</taxon>
        <taxon>Bemisia</taxon>
    </lineage>
</organism>
<reference evidence="1" key="1">
    <citation type="submission" date="2021-12" db="EMBL/GenBank/DDBJ databases">
        <authorList>
            <person name="King R."/>
        </authorList>
    </citation>
    <scope>NUCLEOTIDE SEQUENCE</scope>
</reference>
<dbReference type="Proteomes" id="UP001152759">
    <property type="component" value="Chromosome 7"/>
</dbReference>
<proteinExistence type="predicted"/>
<evidence type="ECO:0000313" key="2">
    <source>
        <dbReference type="Proteomes" id="UP001152759"/>
    </source>
</evidence>
<evidence type="ECO:0000313" key="1">
    <source>
        <dbReference type="EMBL" id="CAH0392604.1"/>
    </source>
</evidence>
<protein>
    <submittedName>
        <fullName evidence="1">Uncharacterized protein</fullName>
    </submittedName>
</protein>